<name>A0A367JFL2_RHIST</name>
<accession>A0A367JFL2</accession>
<keyword evidence="3" id="KW-1185">Reference proteome</keyword>
<feature type="non-terminal residue" evidence="2">
    <location>
        <position position="1"/>
    </location>
</feature>
<dbReference type="Proteomes" id="UP000253551">
    <property type="component" value="Unassembled WGS sequence"/>
</dbReference>
<feature type="compositionally biased region" description="Basic and acidic residues" evidence="1">
    <location>
        <begin position="55"/>
        <end position="71"/>
    </location>
</feature>
<dbReference type="STRING" id="4846.A0A367JFL2"/>
<evidence type="ECO:0000256" key="1">
    <source>
        <dbReference type="SAM" id="MobiDB-lite"/>
    </source>
</evidence>
<comment type="caution">
    <text evidence="2">The sequence shown here is derived from an EMBL/GenBank/DDBJ whole genome shotgun (WGS) entry which is preliminary data.</text>
</comment>
<sequence>IYGFQRDTDARKSKDYKGRDKCRWYHTYFKPNRSDLFHLIRRKPPRYSRGKKSRKQVESEDEPVKDIERGDSNSSFSFSSATMQPVVVDEGTVEELYQASLIPPAVYSGNNMNHHSDILKDQLAYLQEKYLQMYSSLTDERDKACSFIQTQRTKIKFLESSLNETTHQSTPCIVNLDMFWQDCDTFPSLFTPLEYQQSCTFPSDDNMILSQPQKYEYMISHPSYLQDPK</sequence>
<organism evidence="2 3">
    <name type="scientific">Rhizopus stolonifer</name>
    <name type="common">Rhizopus nigricans</name>
    <dbReference type="NCBI Taxonomy" id="4846"/>
    <lineage>
        <taxon>Eukaryota</taxon>
        <taxon>Fungi</taxon>
        <taxon>Fungi incertae sedis</taxon>
        <taxon>Mucoromycota</taxon>
        <taxon>Mucoromycotina</taxon>
        <taxon>Mucoromycetes</taxon>
        <taxon>Mucorales</taxon>
        <taxon>Mucorineae</taxon>
        <taxon>Rhizopodaceae</taxon>
        <taxon>Rhizopus</taxon>
    </lineage>
</organism>
<dbReference type="AlphaFoldDB" id="A0A367JFL2"/>
<evidence type="ECO:0000313" key="3">
    <source>
        <dbReference type="Proteomes" id="UP000253551"/>
    </source>
</evidence>
<dbReference type="OrthoDB" id="60033at2759"/>
<proteinExistence type="predicted"/>
<dbReference type="EMBL" id="PJQM01003463">
    <property type="protein sequence ID" value="RCH88762.1"/>
    <property type="molecule type" value="Genomic_DNA"/>
</dbReference>
<gene>
    <name evidence="2" type="ORF">CU098_009989</name>
</gene>
<feature type="region of interest" description="Disordered" evidence="1">
    <location>
        <begin position="46"/>
        <end position="77"/>
    </location>
</feature>
<reference evidence="2 3" key="1">
    <citation type="journal article" date="2018" name="G3 (Bethesda)">
        <title>Phylogenetic and Phylogenomic Definition of Rhizopus Species.</title>
        <authorList>
            <person name="Gryganskyi A.P."/>
            <person name="Golan J."/>
            <person name="Dolatabadi S."/>
            <person name="Mondo S."/>
            <person name="Robb S."/>
            <person name="Idnurm A."/>
            <person name="Muszewska A."/>
            <person name="Steczkiewicz K."/>
            <person name="Masonjones S."/>
            <person name="Liao H.L."/>
            <person name="Gajdeczka M.T."/>
            <person name="Anike F."/>
            <person name="Vuek A."/>
            <person name="Anishchenko I.M."/>
            <person name="Voigt K."/>
            <person name="de Hoog G.S."/>
            <person name="Smith M.E."/>
            <person name="Heitman J."/>
            <person name="Vilgalys R."/>
            <person name="Stajich J.E."/>
        </authorList>
    </citation>
    <scope>NUCLEOTIDE SEQUENCE [LARGE SCALE GENOMIC DNA]</scope>
    <source>
        <strain evidence="2 3">LSU 92-RS-03</strain>
    </source>
</reference>
<protein>
    <recommendedName>
        <fullName evidence="4">HSF-type DNA-binding domain-containing protein</fullName>
    </recommendedName>
</protein>
<evidence type="ECO:0008006" key="4">
    <source>
        <dbReference type="Google" id="ProtNLM"/>
    </source>
</evidence>
<evidence type="ECO:0000313" key="2">
    <source>
        <dbReference type="EMBL" id="RCH88762.1"/>
    </source>
</evidence>